<dbReference type="Pfam" id="PF01261">
    <property type="entry name" value="AP_endonuc_2"/>
    <property type="match status" value="1"/>
</dbReference>
<dbReference type="InterPro" id="IPR036237">
    <property type="entry name" value="Xyl_isomerase-like_sf"/>
</dbReference>
<dbReference type="EMBL" id="CP001351">
    <property type="protein sequence ID" value="ACL62833.1"/>
    <property type="molecule type" value="Genomic_DNA"/>
</dbReference>
<dbReference type="GO" id="GO:0016853">
    <property type="term" value="F:isomerase activity"/>
    <property type="evidence" value="ECO:0007669"/>
    <property type="project" value="UniProtKB-KW"/>
</dbReference>
<dbReference type="InterPro" id="IPR050312">
    <property type="entry name" value="IolE/XylAMocC-like"/>
</dbReference>
<sequence length="301" mass="33055">MILYGTNPIAWSNDDDQSIGAHLTLDDCLSDCRKIGFDGIEKGHKMPDDGMALKARLAEYGLRYAAGWHSTNLLVNDIDTEKTALARFIEMTKAAGGDHINACECSNTVHGNAAVPVNDRPIMTDPQWERFSAGYEELSRFAADRGVKMGYHHHMGTIIESGADIDRFMAMAGPHTHLLLDTGHCTFGGADPAAVAEKYMNRVTHIHCKNIRPEIMRQVREENLSFLEGVRRGVFTVPGDPEGCVDFAPVLRIAAEQGYSGWLVIEAEQDSLMREPFFYQNMGLAALRNMAGAAGLDKVAA</sequence>
<keyword evidence="2" id="KW-0413">Isomerase</keyword>
<dbReference type="Gene3D" id="3.20.20.150">
    <property type="entry name" value="Divalent-metal-dependent TIM barrel enzymes"/>
    <property type="match status" value="1"/>
</dbReference>
<dbReference type="OrthoDB" id="9804047at2"/>
<dbReference type="HOGENOM" id="CLU_059523_0_0_5"/>
<keyword evidence="3" id="KW-1185">Reference proteome</keyword>
<geneLocation type="plasmid" evidence="2 3">
    <name>pMNOD02</name>
</geneLocation>
<proteinExistence type="predicted"/>
<protein>
    <submittedName>
        <fullName evidence="2">Xylose isomerase domain protein TIM barrel</fullName>
    </submittedName>
</protein>
<reference evidence="3" key="1">
    <citation type="submission" date="2009-01" db="EMBL/GenBank/DDBJ databases">
        <title>Complete sequence of plasmid 2 of Methylobacterium nodulans ORS 2060.</title>
        <authorList>
            <consortium name="US DOE Joint Genome Institute"/>
            <person name="Lucas S."/>
            <person name="Copeland A."/>
            <person name="Lapidus A."/>
            <person name="Glavina del Rio T."/>
            <person name="Dalin E."/>
            <person name="Tice H."/>
            <person name="Bruce D."/>
            <person name="Goodwin L."/>
            <person name="Pitluck S."/>
            <person name="Sims D."/>
            <person name="Brettin T."/>
            <person name="Detter J.C."/>
            <person name="Han C."/>
            <person name="Larimer F."/>
            <person name="Land M."/>
            <person name="Hauser L."/>
            <person name="Kyrpides N."/>
            <person name="Ivanova N."/>
            <person name="Marx C.J."/>
            <person name="Richardson P."/>
        </authorList>
    </citation>
    <scope>NUCLEOTIDE SEQUENCE [LARGE SCALE GENOMIC DNA]</scope>
    <source>
        <strain evidence="3">LMG 21967 / CNCM I-2342 / ORS 2060</strain>
        <plasmid evidence="3">Plasmid pMNOD02</plasmid>
    </source>
</reference>
<dbReference type="KEGG" id="mno:Mnod_7800"/>
<dbReference type="Proteomes" id="UP000008207">
    <property type="component" value="Plasmid pMNOD02"/>
</dbReference>
<dbReference type="PANTHER" id="PTHR12110">
    <property type="entry name" value="HYDROXYPYRUVATE ISOMERASE"/>
    <property type="match status" value="1"/>
</dbReference>
<dbReference type="NCBIfam" id="TIGR04379">
    <property type="entry name" value="myo_inos_iolE"/>
    <property type="match status" value="1"/>
</dbReference>
<gene>
    <name evidence="2" type="ordered locus">Mnod_7800</name>
</gene>
<evidence type="ECO:0000313" key="2">
    <source>
        <dbReference type="EMBL" id="ACL62833.1"/>
    </source>
</evidence>
<dbReference type="InterPro" id="IPR030823">
    <property type="entry name" value="IolE/MocC"/>
</dbReference>
<dbReference type="PANTHER" id="PTHR12110:SF41">
    <property type="entry name" value="INOSOSE DEHYDRATASE"/>
    <property type="match status" value="1"/>
</dbReference>
<organism evidence="2 3">
    <name type="scientific">Methylobacterium nodulans (strain LMG 21967 / CNCM I-2342 / ORS 2060)</name>
    <dbReference type="NCBI Taxonomy" id="460265"/>
    <lineage>
        <taxon>Bacteria</taxon>
        <taxon>Pseudomonadati</taxon>
        <taxon>Pseudomonadota</taxon>
        <taxon>Alphaproteobacteria</taxon>
        <taxon>Hyphomicrobiales</taxon>
        <taxon>Methylobacteriaceae</taxon>
        <taxon>Methylobacterium</taxon>
    </lineage>
</organism>
<feature type="domain" description="Xylose isomerase-like TIM barrel" evidence="1">
    <location>
        <begin position="31"/>
        <end position="271"/>
    </location>
</feature>
<evidence type="ECO:0000259" key="1">
    <source>
        <dbReference type="Pfam" id="PF01261"/>
    </source>
</evidence>
<dbReference type="InterPro" id="IPR013022">
    <property type="entry name" value="Xyl_isomerase-like_TIM-brl"/>
</dbReference>
<accession>B8IXK1</accession>
<dbReference type="AlphaFoldDB" id="B8IXK1"/>
<dbReference type="SUPFAM" id="SSF51658">
    <property type="entry name" value="Xylose isomerase-like"/>
    <property type="match status" value="1"/>
</dbReference>
<dbReference type="RefSeq" id="WP_012631039.1">
    <property type="nucleotide sequence ID" value="NC_011887.1"/>
</dbReference>
<evidence type="ECO:0000313" key="3">
    <source>
        <dbReference type="Proteomes" id="UP000008207"/>
    </source>
</evidence>
<name>B8IXK1_METNO</name>
<keyword evidence="2" id="KW-0614">Plasmid</keyword>